<dbReference type="InterPro" id="IPR036457">
    <property type="entry name" value="PPM-type-like_dom_sf"/>
</dbReference>
<dbReference type="CDD" id="cd00130">
    <property type="entry name" value="PAS"/>
    <property type="match status" value="1"/>
</dbReference>
<evidence type="ECO:0000256" key="11">
    <source>
        <dbReference type="ARBA" id="ARBA00023211"/>
    </source>
</evidence>
<keyword evidence="9" id="KW-0460">Magnesium</keyword>
<dbReference type="EC" id="3.1.3.16" evidence="1"/>
<name>A0AB39LYJ3_9ACTN</name>
<dbReference type="Gene3D" id="3.60.40.10">
    <property type="entry name" value="PPM-type phosphatase domain"/>
    <property type="match status" value="1"/>
</dbReference>
<dbReference type="Pfam" id="PF01590">
    <property type="entry name" value="GAF"/>
    <property type="match status" value="1"/>
</dbReference>
<dbReference type="GO" id="GO:0016301">
    <property type="term" value="F:kinase activity"/>
    <property type="evidence" value="ECO:0007669"/>
    <property type="project" value="UniProtKB-KW"/>
</dbReference>
<evidence type="ECO:0000259" key="17">
    <source>
        <dbReference type="PROSITE" id="PS50112"/>
    </source>
</evidence>
<evidence type="ECO:0000256" key="9">
    <source>
        <dbReference type="ARBA" id="ARBA00022842"/>
    </source>
</evidence>
<dbReference type="InterPro" id="IPR029016">
    <property type="entry name" value="GAF-like_dom_sf"/>
</dbReference>
<protein>
    <recommendedName>
        <fullName evidence="1">protein-serine/threonine phosphatase</fullName>
        <ecNumber evidence="1">3.1.3.16</ecNumber>
    </recommendedName>
    <alternativeName>
        <fullName evidence="15">Protein-serine/threonine phosphatase</fullName>
    </alternativeName>
    <alternativeName>
        <fullName evidence="14">Serine/threonine-protein kinase</fullName>
    </alternativeName>
</protein>
<keyword evidence="7" id="KW-0378">Hydrolase</keyword>
<dbReference type="PROSITE" id="PS50112">
    <property type="entry name" value="PAS"/>
    <property type="match status" value="1"/>
</dbReference>
<dbReference type="NCBIfam" id="TIGR00229">
    <property type="entry name" value="sensory_box"/>
    <property type="match status" value="1"/>
</dbReference>
<evidence type="ECO:0000256" key="16">
    <source>
        <dbReference type="SAM" id="MobiDB-lite"/>
    </source>
</evidence>
<dbReference type="PANTHER" id="PTHR43156:SF2">
    <property type="entry name" value="STAGE II SPORULATION PROTEIN E"/>
    <property type="match status" value="1"/>
</dbReference>
<dbReference type="AlphaFoldDB" id="A0AB39LYJ3"/>
<evidence type="ECO:0000256" key="13">
    <source>
        <dbReference type="ARBA" id="ARBA00056274"/>
    </source>
</evidence>
<comment type="catalytic activity">
    <reaction evidence="12">
        <text>O-phospho-L-seryl-[protein] + H2O = L-seryl-[protein] + phosphate</text>
        <dbReference type="Rhea" id="RHEA:20629"/>
        <dbReference type="Rhea" id="RHEA-COMP:9863"/>
        <dbReference type="Rhea" id="RHEA-COMP:11604"/>
        <dbReference type="ChEBI" id="CHEBI:15377"/>
        <dbReference type="ChEBI" id="CHEBI:29999"/>
        <dbReference type="ChEBI" id="CHEBI:43474"/>
        <dbReference type="ChEBI" id="CHEBI:83421"/>
        <dbReference type="EC" id="3.1.3.16"/>
    </reaction>
</comment>
<evidence type="ECO:0000256" key="5">
    <source>
        <dbReference type="ARBA" id="ARBA00022741"/>
    </source>
</evidence>
<dbReference type="SMART" id="SM00091">
    <property type="entry name" value="PAS"/>
    <property type="match status" value="1"/>
</dbReference>
<keyword evidence="10" id="KW-0904">Protein phosphatase</keyword>
<keyword evidence="5" id="KW-0547">Nucleotide-binding</keyword>
<dbReference type="InterPro" id="IPR035965">
    <property type="entry name" value="PAS-like_dom_sf"/>
</dbReference>
<evidence type="ECO:0000256" key="15">
    <source>
        <dbReference type="ARBA" id="ARBA00081350"/>
    </source>
</evidence>
<evidence type="ECO:0000313" key="18">
    <source>
        <dbReference type="EMBL" id="XDP97722.1"/>
    </source>
</evidence>
<dbReference type="SUPFAM" id="SSF55785">
    <property type="entry name" value="PYP-like sensor domain (PAS domain)"/>
    <property type="match status" value="1"/>
</dbReference>
<evidence type="ECO:0000256" key="4">
    <source>
        <dbReference type="ARBA" id="ARBA00022723"/>
    </source>
</evidence>
<dbReference type="PANTHER" id="PTHR43156">
    <property type="entry name" value="STAGE II SPORULATION PROTEIN E-RELATED"/>
    <property type="match status" value="1"/>
</dbReference>
<evidence type="ECO:0000256" key="7">
    <source>
        <dbReference type="ARBA" id="ARBA00022801"/>
    </source>
</evidence>
<keyword evidence="6" id="KW-0418">Kinase</keyword>
<feature type="domain" description="PAS" evidence="17">
    <location>
        <begin position="24"/>
        <end position="76"/>
    </location>
</feature>
<dbReference type="GO" id="GO:0005524">
    <property type="term" value="F:ATP binding"/>
    <property type="evidence" value="ECO:0007669"/>
    <property type="project" value="UniProtKB-KW"/>
</dbReference>
<evidence type="ECO:0000256" key="12">
    <source>
        <dbReference type="ARBA" id="ARBA00047761"/>
    </source>
</evidence>
<proteinExistence type="predicted"/>
<feature type="compositionally biased region" description="Basic and acidic residues" evidence="16">
    <location>
        <begin position="1"/>
        <end position="11"/>
    </location>
</feature>
<organism evidence="18">
    <name type="scientific">Streptomyces sp. R02</name>
    <dbReference type="NCBI Taxonomy" id="3238623"/>
    <lineage>
        <taxon>Bacteria</taxon>
        <taxon>Bacillati</taxon>
        <taxon>Actinomycetota</taxon>
        <taxon>Actinomycetes</taxon>
        <taxon>Kitasatosporales</taxon>
        <taxon>Streptomycetaceae</taxon>
        <taxon>Streptomyces</taxon>
    </lineage>
</organism>
<dbReference type="InterPro" id="IPR052016">
    <property type="entry name" value="Bact_Sigma-Reg"/>
</dbReference>
<dbReference type="Pfam" id="PF07228">
    <property type="entry name" value="SpoIIE"/>
    <property type="match status" value="1"/>
</dbReference>
<keyword evidence="8" id="KW-0067">ATP-binding</keyword>
<reference evidence="18" key="1">
    <citation type="submission" date="2024-07" db="EMBL/GenBank/DDBJ databases">
        <authorList>
            <person name="Yu S.T."/>
        </authorList>
    </citation>
    <scope>NUCLEOTIDE SEQUENCE</scope>
    <source>
        <strain evidence="18">R02</strain>
    </source>
</reference>
<gene>
    <name evidence="18" type="ORF">AB5J57_31180</name>
</gene>
<dbReference type="InterPro" id="IPR013656">
    <property type="entry name" value="PAS_4"/>
</dbReference>
<keyword evidence="2" id="KW-0597">Phosphoprotein</keyword>
<evidence type="ECO:0000256" key="3">
    <source>
        <dbReference type="ARBA" id="ARBA00022679"/>
    </source>
</evidence>
<dbReference type="Gene3D" id="3.30.450.20">
    <property type="entry name" value="PAS domain"/>
    <property type="match status" value="1"/>
</dbReference>
<comment type="function">
    <text evidence="13">Primarily acts as an independent SigF regulator that is sensitive to the osmosensory signal, mediating the cross talk of PknD with the SigF regulon. Possesses both phosphatase and kinase activities. The kinase domain functions as a classic anti-sigma factor-like kinase to phosphorylate the anti-anti-sigma factor domain at the canonical regulatory site, and the phosphatase domain antagonizes this activity.</text>
</comment>
<dbReference type="GO" id="GO:0004722">
    <property type="term" value="F:protein serine/threonine phosphatase activity"/>
    <property type="evidence" value="ECO:0007669"/>
    <property type="project" value="UniProtKB-EC"/>
</dbReference>
<keyword evidence="3" id="KW-0808">Transferase</keyword>
<dbReference type="InterPro" id="IPR003018">
    <property type="entry name" value="GAF"/>
</dbReference>
<feature type="region of interest" description="Disordered" evidence="16">
    <location>
        <begin position="1"/>
        <end position="23"/>
    </location>
</feature>
<dbReference type="InterPro" id="IPR001932">
    <property type="entry name" value="PPM-type_phosphatase-like_dom"/>
</dbReference>
<dbReference type="EMBL" id="CP163429">
    <property type="protein sequence ID" value="XDP97722.1"/>
    <property type="molecule type" value="Genomic_DNA"/>
</dbReference>
<sequence length="578" mass="62071">MTHDDTRDTQAARDTAGGATAPTVPASLTSLLASFDTGAYVVDAKGAVVAVNARAEKLLGRPAADFLGRDAHELLHRSRYGATLPRAQCGMRQAYMAGRTVQSDEEWFERGDGSLVPVSWLVTPCRTDDGAARTLVLFHAPHDPEETRTPGTRFSSPLPELERLALLAETTTQLTATLDVGQALRRLVRLVVPQLADWAVVDLVTERGGVHRSTVVHAEHGDLVRREDLEGPLSPVPEDSLLPLARALRGVSPALVGPFPHAVADASPLAAEQSRLFAESGIRSAAVAPIRGVREVLGALTLGRAEQPEAFTSDDLPLLEDICRRAGLALDNARLYERQRTVAETMQRHLLPQLPHVPGLEMSARYLAAPDASQVGGDWYDAFVLSDGATALAVGDVVGHDLDAAAGMAQMRNVLRAYAWAQEEPPSAIVSRLDRAAARITDVTMATLLFARMSRAEDGRWTLSWTNAGHPPPLLVTRDGEARFLTGGHGLLLGTGLDRPRPDEETEVPPGATLLFYTDGLIEEPSRSLDEGLGLLRANAAALAEQPPARFTDLVLERTRPAGNDDDVALLTVRVPVK</sequence>
<evidence type="ECO:0000256" key="14">
    <source>
        <dbReference type="ARBA" id="ARBA00075117"/>
    </source>
</evidence>
<evidence type="ECO:0000256" key="2">
    <source>
        <dbReference type="ARBA" id="ARBA00022553"/>
    </source>
</evidence>
<feature type="compositionally biased region" description="Low complexity" evidence="16">
    <location>
        <begin position="12"/>
        <end position="23"/>
    </location>
</feature>
<dbReference type="SUPFAM" id="SSF55781">
    <property type="entry name" value="GAF domain-like"/>
    <property type="match status" value="1"/>
</dbReference>
<dbReference type="SUPFAM" id="SSF81606">
    <property type="entry name" value="PP2C-like"/>
    <property type="match status" value="1"/>
</dbReference>
<dbReference type="SMART" id="SM00065">
    <property type="entry name" value="GAF"/>
    <property type="match status" value="1"/>
</dbReference>
<dbReference type="Pfam" id="PF08448">
    <property type="entry name" value="PAS_4"/>
    <property type="match status" value="1"/>
</dbReference>
<dbReference type="Gene3D" id="3.30.450.40">
    <property type="match status" value="1"/>
</dbReference>
<accession>A0AB39LYJ3</accession>
<dbReference type="GO" id="GO:0046872">
    <property type="term" value="F:metal ion binding"/>
    <property type="evidence" value="ECO:0007669"/>
    <property type="project" value="UniProtKB-KW"/>
</dbReference>
<dbReference type="InterPro" id="IPR000014">
    <property type="entry name" value="PAS"/>
</dbReference>
<dbReference type="FunFam" id="3.60.40.10:FF:000005">
    <property type="entry name" value="Serine/threonine protein phosphatase"/>
    <property type="match status" value="1"/>
</dbReference>
<keyword evidence="11" id="KW-0464">Manganese</keyword>
<dbReference type="SMART" id="SM00331">
    <property type="entry name" value="PP2C_SIG"/>
    <property type="match status" value="1"/>
</dbReference>
<keyword evidence="4" id="KW-0479">Metal-binding</keyword>
<evidence type="ECO:0000256" key="8">
    <source>
        <dbReference type="ARBA" id="ARBA00022840"/>
    </source>
</evidence>
<dbReference type="RefSeq" id="WP_369160908.1">
    <property type="nucleotide sequence ID" value="NZ_CP163429.1"/>
</dbReference>
<evidence type="ECO:0000256" key="6">
    <source>
        <dbReference type="ARBA" id="ARBA00022777"/>
    </source>
</evidence>
<dbReference type="FunFam" id="3.30.450.40:FF:000035">
    <property type="entry name" value="PAS sensor protein"/>
    <property type="match status" value="1"/>
</dbReference>
<evidence type="ECO:0000256" key="1">
    <source>
        <dbReference type="ARBA" id="ARBA00013081"/>
    </source>
</evidence>
<evidence type="ECO:0000256" key="10">
    <source>
        <dbReference type="ARBA" id="ARBA00022912"/>
    </source>
</evidence>